<reference evidence="1" key="2">
    <citation type="journal article" date="2015" name="Fish Shellfish Immunol.">
        <title>Early steps in the European eel (Anguilla anguilla)-Vibrio vulnificus interaction in the gills: Role of the RtxA13 toxin.</title>
        <authorList>
            <person name="Callol A."/>
            <person name="Pajuelo D."/>
            <person name="Ebbesson L."/>
            <person name="Teles M."/>
            <person name="MacKenzie S."/>
            <person name="Amaro C."/>
        </authorList>
    </citation>
    <scope>NUCLEOTIDE SEQUENCE</scope>
</reference>
<protein>
    <submittedName>
        <fullName evidence="1">Uncharacterized protein</fullName>
    </submittedName>
</protein>
<organism evidence="1">
    <name type="scientific">Anguilla anguilla</name>
    <name type="common">European freshwater eel</name>
    <name type="synonym">Muraena anguilla</name>
    <dbReference type="NCBI Taxonomy" id="7936"/>
    <lineage>
        <taxon>Eukaryota</taxon>
        <taxon>Metazoa</taxon>
        <taxon>Chordata</taxon>
        <taxon>Craniata</taxon>
        <taxon>Vertebrata</taxon>
        <taxon>Euteleostomi</taxon>
        <taxon>Actinopterygii</taxon>
        <taxon>Neopterygii</taxon>
        <taxon>Teleostei</taxon>
        <taxon>Anguilliformes</taxon>
        <taxon>Anguillidae</taxon>
        <taxon>Anguilla</taxon>
    </lineage>
</organism>
<name>A0A0E9QCF4_ANGAN</name>
<dbReference type="AlphaFoldDB" id="A0A0E9QCF4"/>
<reference evidence="1" key="1">
    <citation type="submission" date="2014-11" db="EMBL/GenBank/DDBJ databases">
        <authorList>
            <person name="Amaro Gonzalez C."/>
        </authorList>
    </citation>
    <scope>NUCLEOTIDE SEQUENCE</scope>
</reference>
<sequence length="52" mass="5982">MIFDCLLGHFQSSHFFNADCADHVVYTPKPTFSLMILLNLANLAQIRPVHFF</sequence>
<dbReference type="EMBL" id="GBXM01094113">
    <property type="protein sequence ID" value="JAH14464.1"/>
    <property type="molecule type" value="Transcribed_RNA"/>
</dbReference>
<proteinExistence type="predicted"/>
<evidence type="ECO:0000313" key="1">
    <source>
        <dbReference type="EMBL" id="JAH14464.1"/>
    </source>
</evidence>
<accession>A0A0E9QCF4</accession>